<dbReference type="OrthoDB" id="6159213at2759"/>
<evidence type="ECO:0000256" key="2">
    <source>
        <dbReference type="SAM" id="MobiDB-lite"/>
    </source>
</evidence>
<dbReference type="InterPro" id="IPR004210">
    <property type="entry name" value="BESS_motif"/>
</dbReference>
<reference evidence="5" key="1">
    <citation type="submission" date="2018-04" db="EMBL/GenBank/DDBJ databases">
        <title>Transcriptome assembly of Sipha flava.</title>
        <authorList>
            <person name="Scully E.D."/>
            <person name="Geib S.M."/>
            <person name="Palmer N.A."/>
            <person name="Koch K."/>
            <person name="Bradshaw J."/>
            <person name="Heng-Moss T."/>
            <person name="Sarath G."/>
        </authorList>
    </citation>
    <scope>NUCLEOTIDE SEQUENCE</scope>
</reference>
<organism evidence="5">
    <name type="scientific">Sipha flava</name>
    <name type="common">yellow sugarcane aphid</name>
    <dbReference type="NCBI Taxonomy" id="143950"/>
    <lineage>
        <taxon>Eukaryota</taxon>
        <taxon>Metazoa</taxon>
        <taxon>Ecdysozoa</taxon>
        <taxon>Arthropoda</taxon>
        <taxon>Hexapoda</taxon>
        <taxon>Insecta</taxon>
        <taxon>Pterygota</taxon>
        <taxon>Neoptera</taxon>
        <taxon>Paraneoptera</taxon>
        <taxon>Hemiptera</taxon>
        <taxon>Sternorrhyncha</taxon>
        <taxon>Aphidomorpha</taxon>
        <taxon>Aphidoidea</taxon>
        <taxon>Aphididae</taxon>
        <taxon>Sipha</taxon>
    </lineage>
</organism>
<dbReference type="SMART" id="SM00595">
    <property type="entry name" value="MADF"/>
    <property type="match status" value="1"/>
</dbReference>
<dbReference type="Pfam" id="PF10545">
    <property type="entry name" value="MADF_DNA_bdg"/>
    <property type="match status" value="1"/>
</dbReference>
<keyword evidence="1" id="KW-0539">Nucleus</keyword>
<evidence type="ECO:0000259" key="3">
    <source>
        <dbReference type="PROSITE" id="PS51029"/>
    </source>
</evidence>
<name>A0A2S2QTV8_9HEMI</name>
<comment type="subcellular location">
    <subcellularLocation>
        <location evidence="1">Nucleus</location>
    </subcellularLocation>
</comment>
<accession>A0A2S2QTV8</accession>
<feature type="compositionally biased region" description="Polar residues" evidence="2">
    <location>
        <begin position="202"/>
        <end position="216"/>
    </location>
</feature>
<dbReference type="InterPro" id="IPR006578">
    <property type="entry name" value="MADF-dom"/>
</dbReference>
<proteinExistence type="predicted"/>
<feature type="region of interest" description="Disordered" evidence="2">
    <location>
        <begin position="201"/>
        <end position="244"/>
    </location>
</feature>
<protein>
    <submittedName>
        <fullName evidence="5">Transcription factor Adf-1</fullName>
    </submittedName>
</protein>
<dbReference type="GO" id="GO:0005667">
    <property type="term" value="C:transcription regulator complex"/>
    <property type="evidence" value="ECO:0007669"/>
    <property type="project" value="TreeGrafter"/>
</dbReference>
<sequence length="244" mass="27975">MSGNCSPEVSRLIAEVHRKPELWDRQHPQHHNRTAVDRQWDGVASALGMTSKAARGKWKNLKDHFRKEYKRCMTSVDSGKDMSRWPYFSSMMFIKEQILHKTTNPVYLSDIQYQNIYPEVEIGVGTDEDNPLNCLNSECENLNSAEVNNSTCANQDENISDDKHFLLSLIPMFSVLSPAKKLKARIAIETSLLNIAYPDLSASDNSQDEQNGTLHKSSTKAEKRKRMSEHKPLKKRMINSKRYC</sequence>
<feature type="domain" description="MADF" evidence="3">
    <location>
        <begin position="11"/>
        <end position="99"/>
    </location>
</feature>
<dbReference type="GO" id="GO:0005634">
    <property type="term" value="C:nucleus"/>
    <property type="evidence" value="ECO:0007669"/>
    <property type="project" value="UniProtKB-SubCell"/>
</dbReference>
<evidence type="ECO:0000259" key="4">
    <source>
        <dbReference type="PROSITE" id="PS51031"/>
    </source>
</evidence>
<dbReference type="GO" id="GO:0003677">
    <property type="term" value="F:DNA binding"/>
    <property type="evidence" value="ECO:0007669"/>
    <property type="project" value="InterPro"/>
</dbReference>
<dbReference type="GO" id="GO:0006357">
    <property type="term" value="P:regulation of transcription by RNA polymerase II"/>
    <property type="evidence" value="ECO:0007669"/>
    <property type="project" value="TreeGrafter"/>
</dbReference>
<feature type="compositionally biased region" description="Basic residues" evidence="2">
    <location>
        <begin position="222"/>
        <end position="244"/>
    </location>
</feature>
<evidence type="ECO:0000256" key="1">
    <source>
        <dbReference type="PROSITE-ProRule" id="PRU00371"/>
    </source>
</evidence>
<dbReference type="PANTHER" id="PTHR12243">
    <property type="entry name" value="MADF DOMAIN TRANSCRIPTION FACTOR"/>
    <property type="match status" value="1"/>
</dbReference>
<evidence type="ECO:0000313" key="5">
    <source>
        <dbReference type="EMBL" id="MBY81181.1"/>
    </source>
</evidence>
<gene>
    <name evidence="5" type="primary">Adf1_10</name>
    <name evidence="5" type="ORF">g.102957</name>
</gene>
<feature type="domain" description="BESS" evidence="4">
    <location>
        <begin position="159"/>
        <end position="198"/>
    </location>
</feature>
<dbReference type="PROSITE" id="PS51031">
    <property type="entry name" value="BESS"/>
    <property type="match status" value="1"/>
</dbReference>
<dbReference type="Pfam" id="PF02944">
    <property type="entry name" value="BESS"/>
    <property type="match status" value="1"/>
</dbReference>
<dbReference type="AlphaFoldDB" id="A0A2S2QTV8"/>
<dbReference type="EMBL" id="GGMS01011978">
    <property type="protein sequence ID" value="MBY81181.1"/>
    <property type="molecule type" value="Transcribed_RNA"/>
</dbReference>
<dbReference type="InterPro" id="IPR039353">
    <property type="entry name" value="TF_Adf1"/>
</dbReference>
<dbReference type="PANTHER" id="PTHR12243:SF67">
    <property type="entry name" value="COREPRESSOR OF PANGOLIN, ISOFORM A-RELATED"/>
    <property type="match status" value="1"/>
</dbReference>
<dbReference type="PROSITE" id="PS51029">
    <property type="entry name" value="MADF"/>
    <property type="match status" value="1"/>
</dbReference>